<evidence type="ECO:0000256" key="1">
    <source>
        <dbReference type="SAM" id="MobiDB-lite"/>
    </source>
</evidence>
<dbReference type="Pfam" id="PF14526">
    <property type="entry name" value="Cass2"/>
    <property type="match status" value="1"/>
</dbReference>
<feature type="compositionally biased region" description="Low complexity" evidence="1">
    <location>
        <begin position="1"/>
        <end position="17"/>
    </location>
</feature>
<dbReference type="PANTHER" id="PTHR36444">
    <property type="entry name" value="TRANSCRIPTIONAL REGULATOR PROTEIN YOBU-RELATED"/>
    <property type="match status" value="1"/>
</dbReference>
<sequence length="163" mass="18527">MQSQSQSQSQSQPQPQRQRLEPFRVAGLTARTTNRDESDPQAARIGTLWDRFFGERVYEKTPHRVDDMRLFGVYSDYEADAHGAFDITTGVAVADGPASVRIEGGDYLVFHGHGEMPQMVLAVWQAIWHYFDAHPEIKRRYKTDFEAYSGPDQVAIHIGILTE</sequence>
<evidence type="ECO:0000313" key="3">
    <source>
        <dbReference type="EMBL" id="MDO1536126.1"/>
    </source>
</evidence>
<dbReference type="RefSeq" id="WP_301814074.1">
    <property type="nucleotide sequence ID" value="NZ_JAUJZH010000025.1"/>
</dbReference>
<feature type="domain" description="AraC effector-binding" evidence="2">
    <location>
        <begin position="13"/>
        <end position="161"/>
    </location>
</feature>
<dbReference type="Gene3D" id="3.20.80.10">
    <property type="entry name" value="Regulatory factor, effector binding domain"/>
    <property type="match status" value="1"/>
</dbReference>
<comment type="caution">
    <text evidence="3">The sequence shown here is derived from an EMBL/GenBank/DDBJ whole genome shotgun (WGS) entry which is preliminary data.</text>
</comment>
<dbReference type="InterPro" id="IPR029441">
    <property type="entry name" value="Cass2"/>
</dbReference>
<organism evidence="3 4">
    <name type="scientific">Variovorax ginsengisoli</name>
    <dbReference type="NCBI Taxonomy" id="363844"/>
    <lineage>
        <taxon>Bacteria</taxon>
        <taxon>Pseudomonadati</taxon>
        <taxon>Pseudomonadota</taxon>
        <taxon>Betaproteobacteria</taxon>
        <taxon>Burkholderiales</taxon>
        <taxon>Comamonadaceae</taxon>
        <taxon>Variovorax</taxon>
    </lineage>
</organism>
<evidence type="ECO:0000259" key="2">
    <source>
        <dbReference type="SMART" id="SM00871"/>
    </source>
</evidence>
<protein>
    <submittedName>
        <fullName evidence="3">GyrI-like domain-containing protein</fullName>
    </submittedName>
</protein>
<dbReference type="SUPFAM" id="SSF55136">
    <property type="entry name" value="Probable bacterial effector-binding domain"/>
    <property type="match status" value="1"/>
</dbReference>
<reference evidence="3" key="1">
    <citation type="submission" date="2023-06" db="EMBL/GenBank/DDBJ databases">
        <authorList>
            <person name="Jiang Y."/>
            <person name="Liu Q."/>
        </authorList>
    </citation>
    <scope>NUCLEOTIDE SEQUENCE</scope>
    <source>
        <strain evidence="3">CGMCC 1.12090</strain>
    </source>
</reference>
<gene>
    <name evidence="3" type="ORF">Q2T77_27950</name>
</gene>
<dbReference type="InterPro" id="IPR011256">
    <property type="entry name" value="Reg_factor_effector_dom_sf"/>
</dbReference>
<feature type="region of interest" description="Disordered" evidence="1">
    <location>
        <begin position="1"/>
        <end position="40"/>
    </location>
</feature>
<dbReference type="InterPro" id="IPR010499">
    <property type="entry name" value="AraC_E-bd"/>
</dbReference>
<dbReference type="InterPro" id="IPR053182">
    <property type="entry name" value="YobU-like_regulator"/>
</dbReference>
<dbReference type="PANTHER" id="PTHR36444:SF2">
    <property type="entry name" value="TRANSCRIPTIONAL REGULATOR PROTEIN YOBU-RELATED"/>
    <property type="match status" value="1"/>
</dbReference>
<keyword evidence="4" id="KW-1185">Reference proteome</keyword>
<proteinExistence type="predicted"/>
<dbReference type="EMBL" id="JAUKVY010000025">
    <property type="protein sequence ID" value="MDO1536126.1"/>
    <property type="molecule type" value="Genomic_DNA"/>
</dbReference>
<dbReference type="Proteomes" id="UP001169027">
    <property type="component" value="Unassembled WGS sequence"/>
</dbReference>
<dbReference type="SMART" id="SM00871">
    <property type="entry name" value="AraC_E_bind"/>
    <property type="match status" value="1"/>
</dbReference>
<name>A0ABT8SB27_9BURK</name>
<evidence type="ECO:0000313" key="4">
    <source>
        <dbReference type="Proteomes" id="UP001169027"/>
    </source>
</evidence>
<accession>A0ABT8SB27</accession>